<keyword evidence="3" id="KW-0732">Signal</keyword>
<feature type="domain" description="TIL" evidence="4">
    <location>
        <begin position="26"/>
        <end position="79"/>
    </location>
</feature>
<reference evidence="6" key="1">
    <citation type="journal article" date="2017" name="Genome Biol.">
        <title>Comparative genomics reveals high biological diversity and specific adaptations in the industrially and medically important fungal genus Aspergillus.</title>
        <authorList>
            <person name="de Vries R.P."/>
            <person name="Riley R."/>
            <person name="Wiebenga A."/>
            <person name="Aguilar-Osorio G."/>
            <person name="Amillis S."/>
            <person name="Uchima C.A."/>
            <person name="Anderluh G."/>
            <person name="Asadollahi M."/>
            <person name="Askin M."/>
            <person name="Barry K."/>
            <person name="Battaglia E."/>
            <person name="Bayram O."/>
            <person name="Benocci T."/>
            <person name="Braus-Stromeyer S.A."/>
            <person name="Caldana C."/>
            <person name="Canovas D."/>
            <person name="Cerqueira G.C."/>
            <person name="Chen F."/>
            <person name="Chen W."/>
            <person name="Choi C."/>
            <person name="Clum A."/>
            <person name="Dos Santos R.A."/>
            <person name="Damasio A.R."/>
            <person name="Diallinas G."/>
            <person name="Emri T."/>
            <person name="Fekete E."/>
            <person name="Flipphi M."/>
            <person name="Freyberg S."/>
            <person name="Gallo A."/>
            <person name="Gournas C."/>
            <person name="Habgood R."/>
            <person name="Hainaut M."/>
            <person name="Harispe M.L."/>
            <person name="Henrissat B."/>
            <person name="Hilden K.S."/>
            <person name="Hope R."/>
            <person name="Hossain A."/>
            <person name="Karabika E."/>
            <person name="Karaffa L."/>
            <person name="Karanyi Z."/>
            <person name="Krasevec N."/>
            <person name="Kuo A."/>
            <person name="Kusch H."/>
            <person name="LaButti K."/>
            <person name="Lagendijk E.L."/>
            <person name="Lapidus A."/>
            <person name="Levasseur A."/>
            <person name="Lindquist E."/>
            <person name="Lipzen A."/>
            <person name="Logrieco A.F."/>
            <person name="MacCabe A."/>
            <person name="Maekelae M.R."/>
            <person name="Malavazi I."/>
            <person name="Melin P."/>
            <person name="Meyer V."/>
            <person name="Mielnichuk N."/>
            <person name="Miskei M."/>
            <person name="Molnar A.P."/>
            <person name="Mule G."/>
            <person name="Ngan C.Y."/>
            <person name="Orejas M."/>
            <person name="Orosz E."/>
            <person name="Ouedraogo J.P."/>
            <person name="Overkamp K.M."/>
            <person name="Park H.-S."/>
            <person name="Perrone G."/>
            <person name="Piumi F."/>
            <person name="Punt P.J."/>
            <person name="Ram A.F."/>
            <person name="Ramon A."/>
            <person name="Rauscher S."/>
            <person name="Record E."/>
            <person name="Riano-Pachon D.M."/>
            <person name="Robert V."/>
            <person name="Roehrig J."/>
            <person name="Ruller R."/>
            <person name="Salamov A."/>
            <person name="Salih N.S."/>
            <person name="Samson R.A."/>
            <person name="Sandor E."/>
            <person name="Sanguinetti M."/>
            <person name="Schuetze T."/>
            <person name="Sepcic K."/>
            <person name="Shelest E."/>
            <person name="Sherlock G."/>
            <person name="Sophianopoulou V."/>
            <person name="Squina F.M."/>
            <person name="Sun H."/>
            <person name="Susca A."/>
            <person name="Todd R.B."/>
            <person name="Tsang A."/>
            <person name="Unkles S.E."/>
            <person name="van de Wiele N."/>
            <person name="van Rossen-Uffink D."/>
            <person name="Oliveira J.V."/>
            <person name="Vesth T.C."/>
            <person name="Visser J."/>
            <person name="Yu J.-H."/>
            <person name="Zhou M."/>
            <person name="Andersen M.R."/>
            <person name="Archer D.B."/>
            <person name="Baker S.E."/>
            <person name="Benoit I."/>
            <person name="Brakhage A.A."/>
            <person name="Braus G.H."/>
            <person name="Fischer R."/>
            <person name="Frisvad J.C."/>
            <person name="Goldman G.H."/>
            <person name="Houbraken J."/>
            <person name="Oakley B."/>
            <person name="Pocsi I."/>
            <person name="Scazzocchio C."/>
            <person name="Seiboth B."/>
            <person name="vanKuyk P.A."/>
            <person name="Wortman J."/>
            <person name="Dyer P.S."/>
            <person name="Grigoriev I.V."/>
        </authorList>
    </citation>
    <scope>NUCLEOTIDE SEQUENCE [LARGE SCALE GENOMIC DNA]</scope>
    <source>
        <strain evidence="6">CBS 134.48</strain>
    </source>
</reference>
<evidence type="ECO:0000256" key="1">
    <source>
        <dbReference type="ARBA" id="ARBA00022690"/>
    </source>
</evidence>
<dbReference type="SUPFAM" id="SSF57567">
    <property type="entry name" value="Serine protease inhibitors"/>
    <property type="match status" value="1"/>
</dbReference>
<dbReference type="EMBL" id="KV878187">
    <property type="protein sequence ID" value="OJI87264.1"/>
    <property type="molecule type" value="Genomic_DNA"/>
</dbReference>
<proteinExistence type="predicted"/>
<evidence type="ECO:0000313" key="6">
    <source>
        <dbReference type="Proteomes" id="UP000184304"/>
    </source>
</evidence>
<gene>
    <name evidence="5" type="ORF">ASPTUDRAFT_40422</name>
</gene>
<dbReference type="Gene3D" id="2.10.25.10">
    <property type="entry name" value="Laminin"/>
    <property type="match status" value="1"/>
</dbReference>
<organism evidence="5 6">
    <name type="scientific">Aspergillus tubingensis (strain CBS 134.48)</name>
    <dbReference type="NCBI Taxonomy" id="767770"/>
    <lineage>
        <taxon>Eukaryota</taxon>
        <taxon>Fungi</taxon>
        <taxon>Dikarya</taxon>
        <taxon>Ascomycota</taxon>
        <taxon>Pezizomycotina</taxon>
        <taxon>Eurotiomycetes</taxon>
        <taxon>Eurotiomycetidae</taxon>
        <taxon>Eurotiales</taxon>
        <taxon>Aspergillaceae</taxon>
        <taxon>Aspergillus</taxon>
        <taxon>Aspergillus subgen. Circumdati</taxon>
    </lineage>
</organism>
<feature type="chain" id="PRO_5012318383" description="TIL domain-containing protein" evidence="3">
    <location>
        <begin position="23"/>
        <end position="79"/>
    </location>
</feature>
<dbReference type="OMA" id="EPKCNEP"/>
<dbReference type="VEuPathDB" id="FungiDB:ASPTUDRAFT_40422"/>
<name>A0A1L9NDT1_ASPTC</name>
<dbReference type="CDD" id="cd19941">
    <property type="entry name" value="TIL"/>
    <property type="match status" value="1"/>
</dbReference>
<evidence type="ECO:0000313" key="5">
    <source>
        <dbReference type="EMBL" id="OJI87264.1"/>
    </source>
</evidence>
<dbReference type="PANTHER" id="PTHR23259:SF70">
    <property type="entry name" value="ACCESSORY GLAND PROTEIN ACP62F-RELATED"/>
    <property type="match status" value="1"/>
</dbReference>
<evidence type="ECO:0000256" key="2">
    <source>
        <dbReference type="ARBA" id="ARBA00023157"/>
    </source>
</evidence>
<keyword evidence="1" id="KW-0646">Protease inhibitor</keyword>
<dbReference type="Pfam" id="PF01826">
    <property type="entry name" value="TIL"/>
    <property type="match status" value="1"/>
</dbReference>
<dbReference type="InterPro" id="IPR002919">
    <property type="entry name" value="TIL_dom"/>
</dbReference>
<dbReference type="InterPro" id="IPR036084">
    <property type="entry name" value="Ser_inhib-like_sf"/>
</dbReference>
<evidence type="ECO:0000259" key="4">
    <source>
        <dbReference type="Pfam" id="PF01826"/>
    </source>
</evidence>
<evidence type="ECO:0000256" key="3">
    <source>
        <dbReference type="SAM" id="SignalP"/>
    </source>
</evidence>
<dbReference type="STRING" id="767770.A0A1L9NDT1"/>
<protein>
    <recommendedName>
        <fullName evidence="4">TIL domain-containing protein</fullName>
    </recommendedName>
</protein>
<accession>A0A1L9NDT1</accession>
<keyword evidence="6" id="KW-1185">Reference proteome</keyword>
<dbReference type="AlphaFoldDB" id="A0A1L9NDT1"/>
<dbReference type="Proteomes" id="UP000184304">
    <property type="component" value="Unassembled WGS sequence"/>
</dbReference>
<dbReference type="InterPro" id="IPR051368">
    <property type="entry name" value="SerProtInhib-TIL_Domain"/>
</dbReference>
<dbReference type="GO" id="GO:0030414">
    <property type="term" value="F:peptidase inhibitor activity"/>
    <property type="evidence" value="ECO:0007669"/>
    <property type="project" value="UniProtKB-KW"/>
</dbReference>
<keyword evidence="2" id="KW-1015">Disulfide bond</keyword>
<sequence>MKNFSFLFALGLLGSLLPTAAAQVPCPLNSAYTTCGSACPETCTSGTEDDCILTCVIGCQCIEGFVLSNVGECIPQSQC</sequence>
<dbReference type="PANTHER" id="PTHR23259">
    <property type="entry name" value="RIDDLE"/>
    <property type="match status" value="1"/>
</dbReference>
<feature type="signal peptide" evidence="3">
    <location>
        <begin position="1"/>
        <end position="22"/>
    </location>
</feature>
<dbReference type="FunFam" id="2.10.25.10:FF:000055">
    <property type="entry name" value="alpha-tectorin isoform X1"/>
    <property type="match status" value="1"/>
</dbReference>